<comment type="caution">
    <text evidence="1">The sequence shown here is derived from an EMBL/GenBank/DDBJ whole genome shotgun (WGS) entry which is preliminary data.</text>
</comment>
<evidence type="ECO:0000313" key="2">
    <source>
        <dbReference type="Proteomes" id="UP001291623"/>
    </source>
</evidence>
<dbReference type="SUPFAM" id="SSF48403">
    <property type="entry name" value="Ankyrin repeat"/>
    <property type="match status" value="1"/>
</dbReference>
<dbReference type="InterPro" id="IPR036770">
    <property type="entry name" value="Ankyrin_rpt-contain_sf"/>
</dbReference>
<dbReference type="Proteomes" id="UP001291623">
    <property type="component" value="Unassembled WGS sequence"/>
</dbReference>
<dbReference type="EMBL" id="JAVYJV010000011">
    <property type="protein sequence ID" value="KAK4358815.1"/>
    <property type="molecule type" value="Genomic_DNA"/>
</dbReference>
<dbReference type="Gene3D" id="1.25.40.20">
    <property type="entry name" value="Ankyrin repeat-containing domain"/>
    <property type="match status" value="1"/>
</dbReference>
<sequence length="75" mass="8602">MKRKIQFEQERGRSGTAALHITSVKGHIKIVKELLAVNPKMCLARRSGKNPLHLRPSNVELKSSKNYYKSKQMKL</sequence>
<keyword evidence="2" id="KW-1185">Reference proteome</keyword>
<evidence type="ECO:0000313" key="1">
    <source>
        <dbReference type="EMBL" id="KAK4358815.1"/>
    </source>
</evidence>
<protein>
    <submittedName>
        <fullName evidence="1">Uncharacterized protein</fullName>
    </submittedName>
</protein>
<reference evidence="1" key="1">
    <citation type="submission" date="2023-12" db="EMBL/GenBank/DDBJ databases">
        <title>Genome assembly of Anisodus tanguticus.</title>
        <authorList>
            <person name="Wang Y.-J."/>
        </authorList>
    </citation>
    <scope>NUCLEOTIDE SEQUENCE</scope>
    <source>
        <strain evidence="1">KB-2021</strain>
        <tissue evidence="1">Leaf</tissue>
    </source>
</reference>
<accession>A0AAE1RW87</accession>
<proteinExistence type="predicted"/>
<name>A0AAE1RW87_9SOLA</name>
<gene>
    <name evidence="1" type="ORF">RND71_021044</name>
</gene>
<organism evidence="1 2">
    <name type="scientific">Anisodus tanguticus</name>
    <dbReference type="NCBI Taxonomy" id="243964"/>
    <lineage>
        <taxon>Eukaryota</taxon>
        <taxon>Viridiplantae</taxon>
        <taxon>Streptophyta</taxon>
        <taxon>Embryophyta</taxon>
        <taxon>Tracheophyta</taxon>
        <taxon>Spermatophyta</taxon>
        <taxon>Magnoliopsida</taxon>
        <taxon>eudicotyledons</taxon>
        <taxon>Gunneridae</taxon>
        <taxon>Pentapetalae</taxon>
        <taxon>asterids</taxon>
        <taxon>lamiids</taxon>
        <taxon>Solanales</taxon>
        <taxon>Solanaceae</taxon>
        <taxon>Solanoideae</taxon>
        <taxon>Hyoscyameae</taxon>
        <taxon>Anisodus</taxon>
    </lineage>
</organism>
<dbReference type="AlphaFoldDB" id="A0AAE1RW87"/>